<organism evidence="1 2">
    <name type="scientific">Trifolium medium</name>
    <dbReference type="NCBI Taxonomy" id="97028"/>
    <lineage>
        <taxon>Eukaryota</taxon>
        <taxon>Viridiplantae</taxon>
        <taxon>Streptophyta</taxon>
        <taxon>Embryophyta</taxon>
        <taxon>Tracheophyta</taxon>
        <taxon>Spermatophyta</taxon>
        <taxon>Magnoliopsida</taxon>
        <taxon>eudicotyledons</taxon>
        <taxon>Gunneridae</taxon>
        <taxon>Pentapetalae</taxon>
        <taxon>rosids</taxon>
        <taxon>fabids</taxon>
        <taxon>Fabales</taxon>
        <taxon>Fabaceae</taxon>
        <taxon>Papilionoideae</taxon>
        <taxon>50 kb inversion clade</taxon>
        <taxon>NPAAA clade</taxon>
        <taxon>Hologalegina</taxon>
        <taxon>IRL clade</taxon>
        <taxon>Trifolieae</taxon>
        <taxon>Trifolium</taxon>
    </lineage>
</organism>
<keyword evidence="2" id="KW-1185">Reference proteome</keyword>
<accession>A0A392W554</accession>
<proteinExistence type="predicted"/>
<evidence type="ECO:0000313" key="1">
    <source>
        <dbReference type="EMBL" id="MCI94879.1"/>
    </source>
</evidence>
<comment type="caution">
    <text evidence="1">The sequence shown here is derived from an EMBL/GenBank/DDBJ whole genome shotgun (WGS) entry which is preliminary data.</text>
</comment>
<dbReference type="Proteomes" id="UP000265520">
    <property type="component" value="Unassembled WGS sequence"/>
</dbReference>
<feature type="non-terminal residue" evidence="1">
    <location>
        <position position="1"/>
    </location>
</feature>
<name>A0A392W554_9FABA</name>
<protein>
    <submittedName>
        <fullName evidence="1">Uncharacterized protein</fullName>
    </submittedName>
</protein>
<sequence length="50" mass="6008">RLASIWRTLAEQVRIQPVIWQDLATQSRLATQERRLATQKNRVLYSRVWT</sequence>
<evidence type="ECO:0000313" key="2">
    <source>
        <dbReference type="Proteomes" id="UP000265520"/>
    </source>
</evidence>
<dbReference type="AlphaFoldDB" id="A0A392W554"/>
<reference evidence="1 2" key="1">
    <citation type="journal article" date="2018" name="Front. Plant Sci.">
        <title>Red Clover (Trifolium pratense) and Zigzag Clover (T. medium) - A Picture of Genomic Similarities and Differences.</title>
        <authorList>
            <person name="Dluhosova J."/>
            <person name="Istvanek J."/>
            <person name="Nedelnik J."/>
            <person name="Repkova J."/>
        </authorList>
    </citation>
    <scope>NUCLEOTIDE SEQUENCE [LARGE SCALE GENOMIC DNA]</scope>
    <source>
        <strain evidence="2">cv. 10/8</strain>
        <tissue evidence="1">Leaf</tissue>
    </source>
</reference>
<dbReference type="EMBL" id="LXQA011368997">
    <property type="protein sequence ID" value="MCI94879.1"/>
    <property type="molecule type" value="Genomic_DNA"/>
</dbReference>